<proteinExistence type="predicted"/>
<gene>
    <name evidence="1" type="ORF">METZ01_LOCUS127657</name>
</gene>
<organism evidence="1">
    <name type="scientific">marine metagenome</name>
    <dbReference type="NCBI Taxonomy" id="408172"/>
    <lineage>
        <taxon>unclassified sequences</taxon>
        <taxon>metagenomes</taxon>
        <taxon>ecological metagenomes</taxon>
    </lineage>
</organism>
<sequence>VRYLTRFIIICNLFLVCHGQTGEDPNNSPIHVLSTIEKYSPKLMMGNASFKPEWIKDLKLLLPCDNIAVPKRGTRLPNAPRDYRSGTHRGI</sequence>
<evidence type="ECO:0000313" key="1">
    <source>
        <dbReference type="EMBL" id="SVA74803.1"/>
    </source>
</evidence>
<feature type="non-terminal residue" evidence="1">
    <location>
        <position position="1"/>
    </location>
</feature>
<reference evidence="1" key="1">
    <citation type="submission" date="2018-05" db="EMBL/GenBank/DDBJ databases">
        <authorList>
            <person name="Lanie J.A."/>
            <person name="Ng W.-L."/>
            <person name="Kazmierczak K.M."/>
            <person name="Andrzejewski T.M."/>
            <person name="Davidsen T.M."/>
            <person name="Wayne K.J."/>
            <person name="Tettelin H."/>
            <person name="Glass J.I."/>
            <person name="Rusch D."/>
            <person name="Podicherti R."/>
            <person name="Tsui H.-C.T."/>
            <person name="Winkler M.E."/>
        </authorList>
    </citation>
    <scope>NUCLEOTIDE SEQUENCE</scope>
</reference>
<dbReference type="AlphaFoldDB" id="A0A381YE32"/>
<protein>
    <submittedName>
        <fullName evidence="1">Uncharacterized protein</fullName>
    </submittedName>
</protein>
<feature type="non-terminal residue" evidence="1">
    <location>
        <position position="91"/>
    </location>
</feature>
<name>A0A381YE32_9ZZZZ</name>
<dbReference type="EMBL" id="UINC01017920">
    <property type="protein sequence ID" value="SVA74803.1"/>
    <property type="molecule type" value="Genomic_DNA"/>
</dbReference>
<accession>A0A381YE32</accession>